<evidence type="ECO:0000259" key="1">
    <source>
        <dbReference type="Pfam" id="PF22560"/>
    </source>
</evidence>
<name>A0A239KYD8_9BACT</name>
<evidence type="ECO:0000313" key="3">
    <source>
        <dbReference type="Proteomes" id="UP000198432"/>
    </source>
</evidence>
<dbReference type="EMBL" id="FZOQ01000033">
    <property type="protein sequence ID" value="SNT23377.1"/>
    <property type="molecule type" value="Genomic_DNA"/>
</dbReference>
<gene>
    <name evidence="2" type="ORF">SAMN06296052_13335</name>
</gene>
<dbReference type="OrthoDB" id="845703at2"/>
<dbReference type="Pfam" id="PF22560">
    <property type="entry name" value="GMT-wHTH"/>
    <property type="match status" value="1"/>
</dbReference>
<organism evidence="2 3">
    <name type="scientific">Pontibacter ummariensis</name>
    <dbReference type="NCBI Taxonomy" id="1610492"/>
    <lineage>
        <taxon>Bacteria</taxon>
        <taxon>Pseudomonadati</taxon>
        <taxon>Bacteroidota</taxon>
        <taxon>Cytophagia</taxon>
        <taxon>Cytophagales</taxon>
        <taxon>Hymenobacteraceae</taxon>
        <taxon>Pontibacter</taxon>
    </lineage>
</organism>
<dbReference type="Proteomes" id="UP000198432">
    <property type="component" value="Unassembled WGS sequence"/>
</dbReference>
<dbReference type="InterPro" id="IPR054339">
    <property type="entry name" value="GMT_wHTH"/>
</dbReference>
<protein>
    <recommendedName>
        <fullName evidence="1">GMT-like wHTH domain-containing protein</fullName>
    </recommendedName>
</protein>
<dbReference type="AlphaFoldDB" id="A0A239KYD8"/>
<feature type="domain" description="GMT-like wHTH" evidence="1">
    <location>
        <begin position="285"/>
        <end position="356"/>
    </location>
</feature>
<evidence type="ECO:0000313" key="2">
    <source>
        <dbReference type="EMBL" id="SNT23377.1"/>
    </source>
</evidence>
<proteinExistence type="predicted"/>
<reference evidence="3" key="1">
    <citation type="submission" date="2017-06" db="EMBL/GenBank/DDBJ databases">
        <authorList>
            <person name="Varghese N."/>
            <person name="Submissions S."/>
        </authorList>
    </citation>
    <scope>NUCLEOTIDE SEQUENCE [LARGE SCALE GENOMIC DNA]</scope>
    <source>
        <strain evidence="3">NKM1</strain>
    </source>
</reference>
<sequence>MTATVSNDFFLKERTLPETKSELLGKCFEVWCTSRLTGAPQPAPALFMDLCATLDAGQETESSTPASLLRAIQRGTANLHDLNRRLLAVFGDPDQEAMDGLQQQLERLPYYEKLEHRPLYLREAADKTLVSELLALEAPVFALLDLFDRASPAQYLPELIARENTDLLLLLCPEKISLGLSGKQGKLLTEVLGPGLLRLKGYFKREKDLVRREKYTLSVLREALREKGYLAVQFSVYPPENEGLGHTLLLASKESSAYRGFKEALLPYTTFQEDGIPLFYSNKRKQSQLALFSEQARYTLENLAVELEQQSGAYKYKMIEKVYEEHSLGTDYIRENYVEAFKLLRNRGKVEFLNPKTMQPIKIATATSVVKYRSV</sequence>
<dbReference type="RefSeq" id="WP_144266375.1">
    <property type="nucleotide sequence ID" value="NZ_FZOQ01000033.1"/>
</dbReference>
<keyword evidence="3" id="KW-1185">Reference proteome</keyword>
<accession>A0A239KYD8</accession>